<dbReference type="SUPFAM" id="SSF53850">
    <property type="entry name" value="Periplasmic binding protein-like II"/>
    <property type="match status" value="1"/>
</dbReference>
<dbReference type="Pfam" id="PF03466">
    <property type="entry name" value="LysR_substrate"/>
    <property type="match status" value="1"/>
</dbReference>
<dbReference type="Proteomes" id="UP000266340">
    <property type="component" value="Unassembled WGS sequence"/>
</dbReference>
<dbReference type="EMBL" id="QXJM01000037">
    <property type="protein sequence ID" value="RIE03527.1"/>
    <property type="molecule type" value="Genomic_DNA"/>
</dbReference>
<dbReference type="PANTHER" id="PTHR30419">
    <property type="entry name" value="HTH-TYPE TRANSCRIPTIONAL REGULATOR YBHD"/>
    <property type="match status" value="1"/>
</dbReference>
<accession>A0A398CUJ3</accession>
<dbReference type="PROSITE" id="PS50931">
    <property type="entry name" value="HTH_LYSR"/>
    <property type="match status" value="1"/>
</dbReference>
<dbReference type="InterPro" id="IPR036388">
    <property type="entry name" value="WH-like_DNA-bd_sf"/>
</dbReference>
<dbReference type="GO" id="GO:0005829">
    <property type="term" value="C:cytosol"/>
    <property type="evidence" value="ECO:0007669"/>
    <property type="project" value="TreeGrafter"/>
</dbReference>
<dbReference type="PRINTS" id="PR00039">
    <property type="entry name" value="HTHLYSR"/>
</dbReference>
<dbReference type="PANTHER" id="PTHR30419:SF8">
    <property type="entry name" value="NITROGEN ASSIMILATION TRANSCRIPTIONAL ACTIVATOR-RELATED"/>
    <property type="match status" value="1"/>
</dbReference>
<evidence type="ECO:0000313" key="7">
    <source>
        <dbReference type="Proteomes" id="UP000266340"/>
    </source>
</evidence>
<keyword evidence="4" id="KW-0804">Transcription</keyword>
<dbReference type="Gene3D" id="3.40.190.290">
    <property type="match status" value="1"/>
</dbReference>
<sequence length="283" mass="31434">MTGSFTQAAESLRVSQPTISKAIKDMEEELGVHLFDRTGKKAELTNDGQTVLAQSRDIVQSFENLTTGLNPDARAQKGKLRIGLPPMAGAGYFPEIIGRFHERYPGISLELMESGARKIEDDIESGALDIGVVLLPTKQQHIYHTIPIADERLAVIVHVGHPLASRESVTLKELAGQAFILFQEDFALHGRISAACLGAGFQPRIVCESSQWDFIGNLVAAKLGISLLPKIICRRMSPDRITVLPLADPVIPWSLAFVWRKDRYLSFAAREWIRFVRTFYPNV</sequence>
<reference evidence="6 7" key="1">
    <citation type="submission" date="2018-09" db="EMBL/GenBank/DDBJ databases">
        <title>Cohnella cavernae sp. nov., isolated from a karst cave.</title>
        <authorList>
            <person name="Zhu H."/>
        </authorList>
    </citation>
    <scope>NUCLEOTIDE SEQUENCE [LARGE SCALE GENOMIC DNA]</scope>
    <source>
        <strain evidence="6 7">K2E09-144</strain>
    </source>
</reference>
<keyword evidence="2" id="KW-0805">Transcription regulation</keyword>
<dbReference type="OrthoDB" id="9803735at2"/>
<keyword evidence="7" id="KW-1185">Reference proteome</keyword>
<dbReference type="InterPro" id="IPR000847">
    <property type="entry name" value="LysR_HTH_N"/>
</dbReference>
<evidence type="ECO:0000256" key="4">
    <source>
        <dbReference type="ARBA" id="ARBA00023163"/>
    </source>
</evidence>
<keyword evidence="3" id="KW-0238">DNA-binding</keyword>
<dbReference type="InterPro" id="IPR036390">
    <property type="entry name" value="WH_DNA-bd_sf"/>
</dbReference>
<gene>
    <name evidence="6" type="ORF">D3H35_12320</name>
</gene>
<dbReference type="GO" id="GO:0003700">
    <property type="term" value="F:DNA-binding transcription factor activity"/>
    <property type="evidence" value="ECO:0007669"/>
    <property type="project" value="InterPro"/>
</dbReference>
<protein>
    <submittedName>
        <fullName evidence="6">LysR family transcriptional regulator</fullName>
    </submittedName>
</protein>
<comment type="similarity">
    <text evidence="1">Belongs to the LysR transcriptional regulatory family.</text>
</comment>
<dbReference type="InterPro" id="IPR050950">
    <property type="entry name" value="HTH-type_LysR_regulators"/>
</dbReference>
<evidence type="ECO:0000256" key="2">
    <source>
        <dbReference type="ARBA" id="ARBA00023015"/>
    </source>
</evidence>
<evidence type="ECO:0000256" key="1">
    <source>
        <dbReference type="ARBA" id="ARBA00009437"/>
    </source>
</evidence>
<evidence type="ECO:0000256" key="3">
    <source>
        <dbReference type="ARBA" id="ARBA00023125"/>
    </source>
</evidence>
<dbReference type="AlphaFoldDB" id="A0A398CUJ3"/>
<dbReference type="GO" id="GO:0003677">
    <property type="term" value="F:DNA binding"/>
    <property type="evidence" value="ECO:0007669"/>
    <property type="project" value="UniProtKB-KW"/>
</dbReference>
<organism evidence="6 7">
    <name type="scientific">Cohnella faecalis</name>
    <dbReference type="NCBI Taxonomy" id="2315694"/>
    <lineage>
        <taxon>Bacteria</taxon>
        <taxon>Bacillati</taxon>
        <taxon>Bacillota</taxon>
        <taxon>Bacilli</taxon>
        <taxon>Bacillales</taxon>
        <taxon>Paenibacillaceae</taxon>
        <taxon>Cohnella</taxon>
    </lineage>
</organism>
<dbReference type="SUPFAM" id="SSF46785">
    <property type="entry name" value="Winged helix' DNA-binding domain"/>
    <property type="match status" value="1"/>
</dbReference>
<name>A0A398CUJ3_9BACL</name>
<proteinExistence type="inferred from homology"/>
<comment type="caution">
    <text evidence="6">The sequence shown here is derived from an EMBL/GenBank/DDBJ whole genome shotgun (WGS) entry which is preliminary data.</text>
</comment>
<dbReference type="Gene3D" id="1.10.10.10">
    <property type="entry name" value="Winged helix-like DNA-binding domain superfamily/Winged helix DNA-binding domain"/>
    <property type="match status" value="1"/>
</dbReference>
<dbReference type="Pfam" id="PF00126">
    <property type="entry name" value="HTH_1"/>
    <property type="match status" value="1"/>
</dbReference>
<dbReference type="FunFam" id="1.10.10.10:FF:000001">
    <property type="entry name" value="LysR family transcriptional regulator"/>
    <property type="match status" value="1"/>
</dbReference>
<feature type="domain" description="HTH lysR-type" evidence="5">
    <location>
        <begin position="1"/>
        <end position="45"/>
    </location>
</feature>
<dbReference type="InterPro" id="IPR005119">
    <property type="entry name" value="LysR_subst-bd"/>
</dbReference>
<evidence type="ECO:0000313" key="6">
    <source>
        <dbReference type="EMBL" id="RIE03527.1"/>
    </source>
</evidence>
<evidence type="ECO:0000259" key="5">
    <source>
        <dbReference type="PROSITE" id="PS50931"/>
    </source>
</evidence>
<dbReference type="CDD" id="cd08438">
    <property type="entry name" value="PBP2_CidR"/>
    <property type="match status" value="1"/>
</dbReference>